<accession>A0ABP8KT76</accession>
<name>A0ABP8KT76_9BACT</name>
<dbReference type="Gene3D" id="3.40.630.70">
    <property type="entry name" value="Leucyl/phenylalanyl-tRNA-protein transferase, C-terminal domain"/>
    <property type="match status" value="1"/>
</dbReference>
<comment type="catalytic activity">
    <reaction evidence="4">
        <text>N-terminal L-arginyl-[protein] + L-leucyl-tRNA(Leu) = N-terminal L-leucyl-L-arginyl-[protein] + tRNA(Leu) + H(+)</text>
        <dbReference type="Rhea" id="RHEA:50416"/>
        <dbReference type="Rhea" id="RHEA-COMP:9613"/>
        <dbReference type="Rhea" id="RHEA-COMP:9622"/>
        <dbReference type="Rhea" id="RHEA-COMP:12672"/>
        <dbReference type="Rhea" id="RHEA-COMP:12673"/>
        <dbReference type="ChEBI" id="CHEBI:15378"/>
        <dbReference type="ChEBI" id="CHEBI:64719"/>
        <dbReference type="ChEBI" id="CHEBI:78442"/>
        <dbReference type="ChEBI" id="CHEBI:78494"/>
        <dbReference type="ChEBI" id="CHEBI:133044"/>
        <dbReference type="EC" id="2.3.2.6"/>
    </reaction>
</comment>
<dbReference type="Pfam" id="PF03588">
    <property type="entry name" value="Leu_Phe_trans"/>
    <property type="match status" value="1"/>
</dbReference>
<keyword evidence="2 4" id="KW-0808">Transferase</keyword>
<comment type="subcellular location">
    <subcellularLocation>
        <location evidence="4">Cytoplasm</location>
    </subcellularLocation>
</comment>
<comment type="function">
    <text evidence="4">Functions in the N-end rule pathway of protein degradation where it conjugates Leu, Phe and, less efficiently, Met from aminoacyl-tRNAs to the N-termini of proteins containing an N-terminal arginine or lysine.</text>
</comment>
<gene>
    <name evidence="4 5" type="primary">aat</name>
    <name evidence="5" type="ORF">GCM10023187_45560</name>
</gene>
<comment type="catalytic activity">
    <reaction evidence="4">
        <text>N-terminal L-lysyl-[protein] + L-leucyl-tRNA(Leu) = N-terminal L-leucyl-L-lysyl-[protein] + tRNA(Leu) + H(+)</text>
        <dbReference type="Rhea" id="RHEA:12340"/>
        <dbReference type="Rhea" id="RHEA-COMP:9613"/>
        <dbReference type="Rhea" id="RHEA-COMP:9622"/>
        <dbReference type="Rhea" id="RHEA-COMP:12670"/>
        <dbReference type="Rhea" id="RHEA-COMP:12671"/>
        <dbReference type="ChEBI" id="CHEBI:15378"/>
        <dbReference type="ChEBI" id="CHEBI:65249"/>
        <dbReference type="ChEBI" id="CHEBI:78442"/>
        <dbReference type="ChEBI" id="CHEBI:78494"/>
        <dbReference type="ChEBI" id="CHEBI:133043"/>
        <dbReference type="EC" id="2.3.2.6"/>
    </reaction>
</comment>
<evidence type="ECO:0000256" key="1">
    <source>
        <dbReference type="ARBA" id="ARBA00022490"/>
    </source>
</evidence>
<dbReference type="PANTHER" id="PTHR30098">
    <property type="entry name" value="LEUCYL/PHENYLALANYL-TRNA--PROTEIN TRANSFERASE"/>
    <property type="match status" value="1"/>
</dbReference>
<dbReference type="InterPro" id="IPR042221">
    <property type="entry name" value="Leu/Phe-tRNA_Trfase_N"/>
</dbReference>
<comment type="caution">
    <text evidence="5">The sequence shown here is derived from an EMBL/GenBank/DDBJ whole genome shotgun (WGS) entry which is preliminary data.</text>
</comment>
<protein>
    <recommendedName>
        <fullName evidence="4">Leucyl/phenylalanyl-tRNA--protein transferase</fullName>
        <ecNumber evidence="4">2.3.2.6</ecNumber>
    </recommendedName>
    <alternativeName>
        <fullName evidence="4">L/F-transferase</fullName>
    </alternativeName>
    <alternativeName>
        <fullName evidence="4">Leucyltransferase</fullName>
    </alternativeName>
    <alternativeName>
        <fullName evidence="4">Phenyalanyltransferase</fullName>
    </alternativeName>
</protein>
<dbReference type="GO" id="GO:0016740">
    <property type="term" value="F:transferase activity"/>
    <property type="evidence" value="ECO:0007669"/>
    <property type="project" value="UniProtKB-KW"/>
</dbReference>
<evidence type="ECO:0000256" key="3">
    <source>
        <dbReference type="ARBA" id="ARBA00023315"/>
    </source>
</evidence>
<evidence type="ECO:0000313" key="5">
    <source>
        <dbReference type="EMBL" id="GAA4415242.1"/>
    </source>
</evidence>
<dbReference type="Proteomes" id="UP001500936">
    <property type="component" value="Unassembled WGS sequence"/>
</dbReference>
<comment type="similarity">
    <text evidence="4">Belongs to the L/F-transferase family.</text>
</comment>
<keyword evidence="3 4" id="KW-0012">Acyltransferase</keyword>
<proteinExistence type="inferred from homology"/>
<keyword evidence="1 4" id="KW-0963">Cytoplasm</keyword>
<dbReference type="SUPFAM" id="SSF55729">
    <property type="entry name" value="Acyl-CoA N-acyltransferases (Nat)"/>
    <property type="match status" value="1"/>
</dbReference>
<keyword evidence="6" id="KW-1185">Reference proteome</keyword>
<dbReference type="InterPro" id="IPR042203">
    <property type="entry name" value="Leu/Phe-tRNA_Trfase_C"/>
</dbReference>
<dbReference type="PANTHER" id="PTHR30098:SF2">
    <property type="entry name" value="LEUCYL_PHENYLALANYL-TRNA--PROTEIN TRANSFERASE"/>
    <property type="match status" value="1"/>
</dbReference>
<dbReference type="EMBL" id="BAABHB010000012">
    <property type="protein sequence ID" value="GAA4415242.1"/>
    <property type="molecule type" value="Genomic_DNA"/>
</dbReference>
<dbReference type="EC" id="2.3.2.6" evidence="4"/>
<sequence length="238" mass="27640">MFLFFENNRLIPILVFLYKFVYVSLAPTFMNKLTADDLIYGYINGIFPMADADGTLYWYSPDPRAIIPIDTYKPSRSLRPVLNKKEFDIRVNSEFSQVMRYCAAPRSYGDSTWISDEIITAYTELHRMGLAHSIEAYQNNRLVGGLYGVALGSAFFGESMFHLVSNASKVAFHYLMVMLQENQFDLLDTQFINDNVKRFGAIEIPKAEYLKRLKQALRRKARFTEPMLEHLFRHQPND</sequence>
<evidence type="ECO:0000313" key="6">
    <source>
        <dbReference type="Proteomes" id="UP001500936"/>
    </source>
</evidence>
<evidence type="ECO:0000256" key="2">
    <source>
        <dbReference type="ARBA" id="ARBA00022679"/>
    </source>
</evidence>
<dbReference type="NCBIfam" id="TIGR00667">
    <property type="entry name" value="aat"/>
    <property type="match status" value="1"/>
</dbReference>
<dbReference type="HAMAP" id="MF_00688">
    <property type="entry name" value="Leu_Phe_trans"/>
    <property type="match status" value="1"/>
</dbReference>
<reference evidence="6" key="1">
    <citation type="journal article" date="2019" name="Int. J. Syst. Evol. Microbiol.">
        <title>The Global Catalogue of Microorganisms (GCM) 10K type strain sequencing project: providing services to taxonomists for standard genome sequencing and annotation.</title>
        <authorList>
            <consortium name="The Broad Institute Genomics Platform"/>
            <consortium name="The Broad Institute Genome Sequencing Center for Infectious Disease"/>
            <person name="Wu L."/>
            <person name="Ma J."/>
        </authorList>
    </citation>
    <scope>NUCLEOTIDE SEQUENCE [LARGE SCALE GENOMIC DNA]</scope>
    <source>
        <strain evidence="6">JCM 17925</strain>
    </source>
</reference>
<organism evidence="5 6">
    <name type="scientific">Nibrella viscosa</name>
    <dbReference type="NCBI Taxonomy" id="1084524"/>
    <lineage>
        <taxon>Bacteria</taxon>
        <taxon>Pseudomonadati</taxon>
        <taxon>Bacteroidota</taxon>
        <taxon>Cytophagia</taxon>
        <taxon>Cytophagales</taxon>
        <taxon>Spirosomataceae</taxon>
        <taxon>Nibrella</taxon>
    </lineage>
</organism>
<dbReference type="InterPro" id="IPR004616">
    <property type="entry name" value="Leu/Phe-tRNA_Trfase"/>
</dbReference>
<comment type="catalytic activity">
    <reaction evidence="4">
        <text>L-phenylalanyl-tRNA(Phe) + an N-terminal L-alpha-aminoacyl-[protein] = an N-terminal L-phenylalanyl-L-alpha-aminoacyl-[protein] + tRNA(Phe)</text>
        <dbReference type="Rhea" id="RHEA:43632"/>
        <dbReference type="Rhea" id="RHEA-COMP:9668"/>
        <dbReference type="Rhea" id="RHEA-COMP:9699"/>
        <dbReference type="Rhea" id="RHEA-COMP:10636"/>
        <dbReference type="Rhea" id="RHEA-COMP:10637"/>
        <dbReference type="ChEBI" id="CHEBI:78442"/>
        <dbReference type="ChEBI" id="CHEBI:78531"/>
        <dbReference type="ChEBI" id="CHEBI:78597"/>
        <dbReference type="ChEBI" id="CHEBI:83561"/>
        <dbReference type="EC" id="2.3.2.6"/>
    </reaction>
</comment>
<dbReference type="Gene3D" id="3.30.70.3550">
    <property type="entry name" value="Leucyl/phenylalanyl-tRNA-protein transferase, N-terminal domain"/>
    <property type="match status" value="1"/>
</dbReference>
<evidence type="ECO:0000256" key="4">
    <source>
        <dbReference type="HAMAP-Rule" id="MF_00688"/>
    </source>
</evidence>
<dbReference type="InterPro" id="IPR016181">
    <property type="entry name" value="Acyl_CoA_acyltransferase"/>
</dbReference>